<gene>
    <name evidence="2" type="ORF">SAMN02745202_02435</name>
</gene>
<feature type="region of interest" description="Disordered" evidence="1">
    <location>
        <begin position="39"/>
        <end position="74"/>
    </location>
</feature>
<feature type="compositionally biased region" description="Polar residues" evidence="1">
    <location>
        <begin position="64"/>
        <end position="74"/>
    </location>
</feature>
<dbReference type="RefSeq" id="WP_025071214.1">
    <property type="nucleotide sequence ID" value="NZ_FUXK01000039.1"/>
</dbReference>
<dbReference type="EMBL" id="FUXK01000039">
    <property type="protein sequence ID" value="SKA19464.1"/>
    <property type="molecule type" value="Genomic_DNA"/>
</dbReference>
<dbReference type="Proteomes" id="UP000190065">
    <property type="component" value="Unassembled WGS sequence"/>
</dbReference>
<feature type="compositionally biased region" description="Acidic residues" evidence="1">
    <location>
        <begin position="53"/>
        <end position="63"/>
    </location>
</feature>
<organism evidence="2 3">
    <name type="scientific">Segatella oulorum</name>
    <dbReference type="NCBI Taxonomy" id="28136"/>
    <lineage>
        <taxon>Bacteria</taxon>
        <taxon>Pseudomonadati</taxon>
        <taxon>Bacteroidota</taxon>
        <taxon>Bacteroidia</taxon>
        <taxon>Bacteroidales</taxon>
        <taxon>Prevotellaceae</taxon>
        <taxon>Segatella</taxon>
    </lineage>
</organism>
<accession>A0A1T4RTY8</accession>
<protein>
    <submittedName>
        <fullName evidence="2">Uncharacterized protein</fullName>
    </submittedName>
</protein>
<sequence length="74" mass="8322">MEKVVRTKRVYMKPESKIYPVPVEHLLDAASGNAGVIDYGGDGGDAKRNNFSYEDDDWDDDETPSQPISLFNQE</sequence>
<proteinExistence type="predicted"/>
<evidence type="ECO:0000256" key="1">
    <source>
        <dbReference type="SAM" id="MobiDB-lite"/>
    </source>
</evidence>
<dbReference type="AlphaFoldDB" id="A0A1T4RTY8"/>
<evidence type="ECO:0000313" key="2">
    <source>
        <dbReference type="EMBL" id="SKA19464.1"/>
    </source>
</evidence>
<evidence type="ECO:0000313" key="3">
    <source>
        <dbReference type="Proteomes" id="UP000190065"/>
    </source>
</evidence>
<reference evidence="2 3" key="1">
    <citation type="submission" date="2017-02" db="EMBL/GenBank/DDBJ databases">
        <authorList>
            <person name="Peterson S.W."/>
        </authorList>
    </citation>
    <scope>NUCLEOTIDE SEQUENCE [LARGE SCALE GENOMIC DNA]</scope>
    <source>
        <strain evidence="2 3">ATCC 43324</strain>
    </source>
</reference>
<name>A0A1T4RTY8_9BACT</name>